<sequence length="245" mass="26504">MSGTPAPFLETGSGPAVILIHGWCCDGEFWRPQLEGIDGFRLIAPEFPPGATIEDRADLVLGLVEELNLEDVVLVGHSMGGPVAIETAILLGLCCRGIVGVDTFTDPRFYLPLDATVREQRLAYFRNAFEGTMRGMIETITAPATEPSVRNWIADRMASRPPADALRSLASLLDYDISQRWPLLRCPAATINAAMLMGEGDESLIPTLTDLKVIRMAGVGHFPMLEAPDAFNRLLGAALSPMPAE</sequence>
<dbReference type="InterPro" id="IPR029058">
    <property type="entry name" value="AB_hydrolase_fold"/>
</dbReference>
<dbReference type="PANTHER" id="PTHR43798">
    <property type="entry name" value="MONOACYLGLYCEROL LIPASE"/>
    <property type="match status" value="1"/>
</dbReference>
<dbReference type="EC" id="3.1.1.2" evidence="2"/>
<dbReference type="AlphaFoldDB" id="A0A2C9D9J0"/>
<gene>
    <name evidence="2" type="ORF">HDIA_3267</name>
</gene>
<dbReference type="Proteomes" id="UP000223606">
    <property type="component" value="Chromosome 1"/>
</dbReference>
<keyword evidence="3" id="KW-1185">Reference proteome</keyword>
<dbReference type="RefSeq" id="WP_099557146.1">
    <property type="nucleotide sequence ID" value="NZ_LT960614.1"/>
</dbReference>
<protein>
    <submittedName>
        <fullName evidence="2">Arylesterase</fullName>
        <ecNumber evidence="2">3.1.1.2</ecNumber>
    </submittedName>
</protein>
<accession>A0A2C9D9J0</accession>
<dbReference type="EMBL" id="LT960614">
    <property type="protein sequence ID" value="SON56808.1"/>
    <property type="molecule type" value="Genomic_DNA"/>
</dbReference>
<evidence type="ECO:0000313" key="3">
    <source>
        <dbReference type="Proteomes" id="UP000223606"/>
    </source>
</evidence>
<proteinExistence type="predicted"/>
<feature type="domain" description="AB hydrolase-1" evidence="1">
    <location>
        <begin position="17"/>
        <end position="233"/>
    </location>
</feature>
<keyword evidence="2" id="KW-0378">Hydrolase</keyword>
<name>A0A2C9D9J0_9HYPH</name>
<dbReference type="Gene3D" id="3.40.50.1820">
    <property type="entry name" value="alpha/beta hydrolase"/>
    <property type="match status" value="1"/>
</dbReference>
<organism evidence="2 3">
    <name type="scientific">Hartmannibacter diazotrophicus</name>
    <dbReference type="NCBI Taxonomy" id="1482074"/>
    <lineage>
        <taxon>Bacteria</taxon>
        <taxon>Pseudomonadati</taxon>
        <taxon>Pseudomonadota</taxon>
        <taxon>Alphaproteobacteria</taxon>
        <taxon>Hyphomicrobiales</taxon>
        <taxon>Pleomorphomonadaceae</taxon>
        <taxon>Hartmannibacter</taxon>
    </lineage>
</organism>
<evidence type="ECO:0000259" key="1">
    <source>
        <dbReference type="Pfam" id="PF12697"/>
    </source>
</evidence>
<dbReference type="SUPFAM" id="SSF53474">
    <property type="entry name" value="alpha/beta-Hydrolases"/>
    <property type="match status" value="1"/>
</dbReference>
<dbReference type="InterPro" id="IPR000073">
    <property type="entry name" value="AB_hydrolase_1"/>
</dbReference>
<reference evidence="3" key="1">
    <citation type="submission" date="2017-09" db="EMBL/GenBank/DDBJ databases">
        <title>Genome sequence of Nannocystis excedens DSM 71.</title>
        <authorList>
            <person name="Blom J."/>
        </authorList>
    </citation>
    <scope>NUCLEOTIDE SEQUENCE [LARGE SCALE GENOMIC DNA]</scope>
    <source>
        <strain evidence="3">type strain: E19</strain>
    </source>
</reference>
<evidence type="ECO:0000313" key="2">
    <source>
        <dbReference type="EMBL" id="SON56808.1"/>
    </source>
</evidence>
<dbReference type="OrthoDB" id="9785847at2"/>
<dbReference type="GO" id="GO:0004064">
    <property type="term" value="F:arylesterase activity"/>
    <property type="evidence" value="ECO:0007669"/>
    <property type="project" value="UniProtKB-EC"/>
</dbReference>
<dbReference type="InterPro" id="IPR050266">
    <property type="entry name" value="AB_hydrolase_sf"/>
</dbReference>
<dbReference type="KEGG" id="hdi:HDIA_3267"/>
<dbReference type="Pfam" id="PF12697">
    <property type="entry name" value="Abhydrolase_6"/>
    <property type="match status" value="1"/>
</dbReference>